<dbReference type="PANTHER" id="PTHR30349:SF77">
    <property type="entry name" value="TYROSINE RECOMBINASE XERC"/>
    <property type="match status" value="1"/>
</dbReference>
<evidence type="ECO:0000256" key="8">
    <source>
        <dbReference type="ARBA" id="ARBA00023125"/>
    </source>
</evidence>
<evidence type="ECO:0000256" key="4">
    <source>
        <dbReference type="ARBA" id="ARBA00022490"/>
    </source>
</evidence>
<evidence type="ECO:0000313" key="15">
    <source>
        <dbReference type="Proteomes" id="UP000005396"/>
    </source>
</evidence>
<dbReference type="GO" id="GO:0006310">
    <property type="term" value="P:DNA recombination"/>
    <property type="evidence" value="ECO:0007669"/>
    <property type="project" value="UniProtKB-KW"/>
</dbReference>
<keyword evidence="10" id="KW-0131">Cell cycle</keyword>
<dbReference type="GO" id="GO:0003677">
    <property type="term" value="F:DNA binding"/>
    <property type="evidence" value="ECO:0007669"/>
    <property type="project" value="UniProtKB-UniRule"/>
</dbReference>
<evidence type="ECO:0008006" key="16">
    <source>
        <dbReference type="Google" id="ProtNLM"/>
    </source>
</evidence>
<dbReference type="Proteomes" id="UP000005396">
    <property type="component" value="Unassembled WGS sequence"/>
</dbReference>
<organism evidence="14 15">
    <name type="scientific">Enterocloster bolteae (strain ATCC BAA-613 / DSM 15670 / CCUG 46953 / JCM 12243 / WAL 16351)</name>
    <name type="common">Clostridium bolteae</name>
    <dbReference type="NCBI Taxonomy" id="411902"/>
    <lineage>
        <taxon>Bacteria</taxon>
        <taxon>Bacillati</taxon>
        <taxon>Bacillota</taxon>
        <taxon>Clostridia</taxon>
        <taxon>Lachnospirales</taxon>
        <taxon>Lachnospiraceae</taxon>
        <taxon>Enterocloster</taxon>
    </lineage>
</organism>
<evidence type="ECO:0000259" key="12">
    <source>
        <dbReference type="PROSITE" id="PS51898"/>
    </source>
</evidence>
<keyword evidence="7" id="KW-0229">DNA integration</keyword>
<dbReference type="InterPro" id="IPR044068">
    <property type="entry name" value="CB"/>
</dbReference>
<dbReference type="PANTHER" id="PTHR30349">
    <property type="entry name" value="PHAGE INTEGRASE-RELATED"/>
    <property type="match status" value="1"/>
</dbReference>
<feature type="domain" description="Core-binding (CB)" evidence="13">
    <location>
        <begin position="108"/>
        <end position="184"/>
    </location>
</feature>
<accession>A8S0H1</accession>
<dbReference type="InterPro" id="IPR002104">
    <property type="entry name" value="Integrase_catalytic"/>
</dbReference>
<protein>
    <recommendedName>
        <fullName evidence="16">Integrase</fullName>
    </recommendedName>
</protein>
<dbReference type="PROSITE" id="PS51898">
    <property type="entry name" value="TYR_RECOMBINASE"/>
    <property type="match status" value="1"/>
</dbReference>
<evidence type="ECO:0000256" key="6">
    <source>
        <dbReference type="ARBA" id="ARBA00022829"/>
    </source>
</evidence>
<proteinExistence type="inferred from homology"/>
<evidence type="ECO:0000256" key="11">
    <source>
        <dbReference type="PROSITE-ProRule" id="PRU01248"/>
    </source>
</evidence>
<comment type="similarity">
    <text evidence="3">Belongs to the 'phage' integrase family.</text>
</comment>
<keyword evidence="5" id="KW-0132">Cell division</keyword>
<dbReference type="AlphaFoldDB" id="A8S0H1"/>
<dbReference type="InterPro" id="IPR010998">
    <property type="entry name" value="Integrase_recombinase_N"/>
</dbReference>
<dbReference type="SUPFAM" id="SSF56349">
    <property type="entry name" value="DNA breaking-rejoining enzymes"/>
    <property type="match status" value="1"/>
</dbReference>
<dbReference type="GO" id="GO:0005737">
    <property type="term" value="C:cytoplasm"/>
    <property type="evidence" value="ECO:0007669"/>
    <property type="project" value="UniProtKB-SubCell"/>
</dbReference>
<dbReference type="EMBL" id="ABCC02000042">
    <property type="protein sequence ID" value="EDP14067.1"/>
    <property type="molecule type" value="Genomic_DNA"/>
</dbReference>
<evidence type="ECO:0000256" key="7">
    <source>
        <dbReference type="ARBA" id="ARBA00022908"/>
    </source>
</evidence>
<evidence type="ECO:0000256" key="9">
    <source>
        <dbReference type="ARBA" id="ARBA00023172"/>
    </source>
</evidence>
<evidence type="ECO:0000256" key="1">
    <source>
        <dbReference type="ARBA" id="ARBA00003283"/>
    </source>
</evidence>
<dbReference type="Pfam" id="PF13495">
    <property type="entry name" value="Phage_int_SAM_4"/>
    <property type="match status" value="1"/>
</dbReference>
<keyword evidence="8 11" id="KW-0238">DNA-binding</keyword>
<dbReference type="InterPro" id="IPR004107">
    <property type="entry name" value="Integrase_SAM-like_N"/>
</dbReference>
<dbReference type="HOGENOM" id="CLU_027562_9_2_9"/>
<keyword evidence="6" id="KW-0159">Chromosome partition</keyword>
<dbReference type="Pfam" id="PF00589">
    <property type="entry name" value="Phage_integrase"/>
    <property type="match status" value="1"/>
</dbReference>
<dbReference type="Gene3D" id="1.10.443.10">
    <property type="entry name" value="Intergrase catalytic core"/>
    <property type="match status" value="1"/>
</dbReference>
<evidence type="ECO:0000256" key="5">
    <source>
        <dbReference type="ARBA" id="ARBA00022618"/>
    </source>
</evidence>
<dbReference type="GO" id="GO:0051301">
    <property type="term" value="P:cell division"/>
    <property type="evidence" value="ECO:0007669"/>
    <property type="project" value="UniProtKB-KW"/>
</dbReference>
<dbReference type="InterPro" id="IPR050090">
    <property type="entry name" value="Tyrosine_recombinase_XerCD"/>
</dbReference>
<dbReference type="eggNOG" id="COG4974">
    <property type="taxonomic scope" value="Bacteria"/>
</dbReference>
<dbReference type="PROSITE" id="PS51900">
    <property type="entry name" value="CB"/>
    <property type="match status" value="1"/>
</dbReference>
<dbReference type="InterPro" id="IPR013762">
    <property type="entry name" value="Integrase-like_cat_sf"/>
</dbReference>
<dbReference type="InterPro" id="IPR011010">
    <property type="entry name" value="DNA_brk_join_enz"/>
</dbReference>
<gene>
    <name evidence="14" type="ORF">CLOBOL_05674</name>
</gene>
<comment type="caution">
    <text evidence="14">The sequence shown here is derived from an EMBL/GenBank/DDBJ whole genome shotgun (WGS) entry which is preliminary data.</text>
</comment>
<evidence type="ECO:0000256" key="2">
    <source>
        <dbReference type="ARBA" id="ARBA00004496"/>
    </source>
</evidence>
<name>A8S0H1_ENTBW</name>
<dbReference type="PaxDb" id="411902-CLOBOL_05674"/>
<evidence type="ECO:0000313" key="14">
    <source>
        <dbReference type="EMBL" id="EDP14067.1"/>
    </source>
</evidence>
<comment type="subcellular location">
    <subcellularLocation>
        <location evidence="2">Cytoplasm</location>
    </subcellularLocation>
</comment>
<evidence type="ECO:0000256" key="3">
    <source>
        <dbReference type="ARBA" id="ARBA00008857"/>
    </source>
</evidence>
<keyword evidence="9" id="KW-0233">DNA recombination</keyword>
<keyword evidence="4" id="KW-0963">Cytoplasm</keyword>
<dbReference type="GO" id="GO:0015074">
    <property type="term" value="P:DNA integration"/>
    <property type="evidence" value="ECO:0007669"/>
    <property type="project" value="UniProtKB-KW"/>
</dbReference>
<evidence type="ECO:0000259" key="13">
    <source>
        <dbReference type="PROSITE" id="PS51900"/>
    </source>
</evidence>
<evidence type="ECO:0000256" key="10">
    <source>
        <dbReference type="ARBA" id="ARBA00023306"/>
    </source>
</evidence>
<sequence length="382" mass="43558">MGVRKKPHHGILSSHTNLWKKKIEIQEIHGSPAEGEPPKKKLGACIERGELQMDENKLKDELIAKLSSNVDTTVLQMVDTALASVLSDYEVAKRNTQLSTGVLRFPELEIYIAKMRFDNKAKSTIDQYSKFLGDMLCYLGKPVDKIQDFDIMNFLNFYAETNGISDSTKNHKRLIASSFFTFLHKRGYIIKNPMATVDTIKYTAQVREALTQKEVERMRVACGENLRDNVVLELFLASGCRVSEVAGMRVENIDMKQKTVIVLGKGKKERPVFFSDRLLVYLEKYLDGRREGPVVISVRAPYQGIKKNAMENIVREISKKAGIEKRVFPHLLRHTFATHALNKGMPLESLSDLMGHACIETTRIYAKNHMSKIRYEYDMYAS</sequence>
<dbReference type="Gene3D" id="1.10.150.130">
    <property type="match status" value="1"/>
</dbReference>
<comment type="function">
    <text evidence="1">Site-specific tyrosine recombinase, which acts by catalyzing the cutting and rejoining of the recombining DNA molecules.</text>
</comment>
<reference evidence="14 15" key="1">
    <citation type="submission" date="2007-08" db="EMBL/GenBank/DDBJ databases">
        <authorList>
            <person name="Fulton L."/>
            <person name="Clifton S."/>
            <person name="Fulton B."/>
            <person name="Xu J."/>
            <person name="Minx P."/>
            <person name="Pepin K.H."/>
            <person name="Johnson M."/>
            <person name="Thiruvilangam P."/>
            <person name="Bhonagiri V."/>
            <person name="Nash W.E."/>
            <person name="Mardis E.R."/>
            <person name="Wilson R.K."/>
        </authorList>
    </citation>
    <scope>NUCLEOTIDE SEQUENCE [LARGE SCALE GENOMIC DNA]</scope>
    <source>
        <strain evidence="15">ATCC BAA-613 / DSM 15670 / CCUG 46953 / JCM 12243 / WAL 16351</strain>
    </source>
</reference>
<dbReference type="GO" id="GO:0007059">
    <property type="term" value="P:chromosome segregation"/>
    <property type="evidence" value="ECO:0007669"/>
    <property type="project" value="UniProtKB-KW"/>
</dbReference>
<reference evidence="14 15" key="2">
    <citation type="submission" date="2007-09" db="EMBL/GenBank/DDBJ databases">
        <title>Draft genome sequence of Clostridium bolteae (ATCC BAA-613).</title>
        <authorList>
            <person name="Sudarsanam P."/>
            <person name="Ley R."/>
            <person name="Guruge J."/>
            <person name="Turnbaugh P.J."/>
            <person name="Mahowald M."/>
            <person name="Liep D."/>
            <person name="Gordon J."/>
        </authorList>
    </citation>
    <scope>NUCLEOTIDE SEQUENCE [LARGE SCALE GENOMIC DNA]</scope>
    <source>
        <strain evidence="15">ATCC BAA-613 / DSM 15670 / CCUG 46953 / JCM 12243 / WAL 16351</strain>
    </source>
</reference>
<feature type="domain" description="Tyr recombinase" evidence="12">
    <location>
        <begin position="205"/>
        <end position="378"/>
    </location>
</feature>